<keyword evidence="4" id="KW-0460">Magnesium</keyword>
<dbReference type="InterPro" id="IPR006379">
    <property type="entry name" value="HAD-SF_hydro_IIB"/>
</dbReference>
<evidence type="ECO:0000256" key="3">
    <source>
        <dbReference type="ARBA" id="ARBA00022801"/>
    </source>
</evidence>
<accession>A0A0G0PST9</accession>
<comment type="function">
    <text evidence="4">Removes the phosphate from trehalose 6-phosphate to produce free trehalose.</text>
</comment>
<evidence type="ECO:0000256" key="1">
    <source>
        <dbReference type="ARBA" id="ARBA00005199"/>
    </source>
</evidence>
<keyword evidence="4" id="KW-0479">Metal-binding</keyword>
<sequence length="262" mass="30097">MKYLWNHLKSIESNIKKAARTTLFLDFDGTLSPLRSIPQQSKLPKQTKSVLEKLASMEHLHLAIVSGRTLSDIKARVGIEGIMYSGSHGMEWEYRGRCFTAEVPSETLEALKAIKLEMEDISQNFKGSLVENKIYSVAFHYRQVISGKKLELEYSLHKKLAKYLRRHKVSLLMDKDTYDIRAHMGWTKGEVINGFKKLSSDDIGKIIYIGDSKTDEEAFEKLANDITIKVGLSKDSLAKYFLRDEQDVQRFLRWLLHTLQAP</sequence>
<dbReference type="GO" id="GO:0046872">
    <property type="term" value="F:metal ion binding"/>
    <property type="evidence" value="ECO:0007669"/>
    <property type="project" value="UniProtKB-KW"/>
</dbReference>
<evidence type="ECO:0000256" key="2">
    <source>
        <dbReference type="ARBA" id="ARBA00008770"/>
    </source>
</evidence>
<organism evidence="5 6">
    <name type="scientific">Candidatus Gottesmanbacteria bacterium GW2011_GWC2_39_8</name>
    <dbReference type="NCBI Taxonomy" id="1618450"/>
    <lineage>
        <taxon>Bacteria</taxon>
        <taxon>Candidatus Gottesmaniibacteriota</taxon>
    </lineage>
</organism>
<comment type="pathway">
    <text evidence="1 4">Glycan biosynthesis; trehalose biosynthesis.</text>
</comment>
<reference evidence="5 6" key="1">
    <citation type="journal article" date="2015" name="Nature">
        <title>rRNA introns, odd ribosomes, and small enigmatic genomes across a large radiation of phyla.</title>
        <authorList>
            <person name="Brown C.T."/>
            <person name="Hug L.A."/>
            <person name="Thomas B.C."/>
            <person name="Sharon I."/>
            <person name="Castelle C.J."/>
            <person name="Singh A."/>
            <person name="Wilkins M.J."/>
            <person name="Williams K.H."/>
            <person name="Banfield J.F."/>
        </authorList>
    </citation>
    <scope>NUCLEOTIDE SEQUENCE [LARGE SCALE GENOMIC DNA]</scope>
</reference>
<comment type="similarity">
    <text evidence="2 4">Belongs to the trehalose phosphatase family.</text>
</comment>
<dbReference type="InterPro" id="IPR044651">
    <property type="entry name" value="OTSB-like"/>
</dbReference>
<dbReference type="GO" id="GO:0005992">
    <property type="term" value="P:trehalose biosynthetic process"/>
    <property type="evidence" value="ECO:0007669"/>
    <property type="project" value="UniProtKB-UniPathway"/>
</dbReference>
<evidence type="ECO:0000313" key="6">
    <source>
        <dbReference type="Proteomes" id="UP000034539"/>
    </source>
</evidence>
<dbReference type="AlphaFoldDB" id="A0A0G0PST9"/>
<dbReference type="NCBIfam" id="TIGR01484">
    <property type="entry name" value="HAD-SF-IIB"/>
    <property type="match status" value="1"/>
</dbReference>
<dbReference type="GO" id="GO:0004805">
    <property type="term" value="F:trehalose-phosphatase activity"/>
    <property type="evidence" value="ECO:0007669"/>
    <property type="project" value="UniProtKB-EC"/>
</dbReference>
<dbReference type="EMBL" id="LBXN01000078">
    <property type="protein sequence ID" value="KKR31229.1"/>
    <property type="molecule type" value="Genomic_DNA"/>
</dbReference>
<proteinExistence type="inferred from homology"/>
<dbReference type="SUPFAM" id="SSF56784">
    <property type="entry name" value="HAD-like"/>
    <property type="match status" value="1"/>
</dbReference>
<dbReference type="InterPro" id="IPR036412">
    <property type="entry name" value="HAD-like_sf"/>
</dbReference>
<dbReference type="EC" id="3.1.3.12" evidence="4"/>
<comment type="cofactor">
    <cofactor evidence="4">
        <name>Mg(2+)</name>
        <dbReference type="ChEBI" id="CHEBI:18420"/>
    </cofactor>
</comment>
<dbReference type="UniPathway" id="UPA00299"/>
<dbReference type="Gene3D" id="3.40.50.1000">
    <property type="entry name" value="HAD superfamily/HAD-like"/>
    <property type="match status" value="1"/>
</dbReference>
<comment type="catalytic activity">
    <reaction evidence="4">
        <text>alpha,alpha-trehalose 6-phosphate + H2O = alpha,alpha-trehalose + phosphate</text>
        <dbReference type="Rhea" id="RHEA:23420"/>
        <dbReference type="ChEBI" id="CHEBI:15377"/>
        <dbReference type="ChEBI" id="CHEBI:16551"/>
        <dbReference type="ChEBI" id="CHEBI:43474"/>
        <dbReference type="ChEBI" id="CHEBI:58429"/>
        <dbReference type="EC" id="3.1.3.12"/>
    </reaction>
</comment>
<dbReference type="Proteomes" id="UP000034539">
    <property type="component" value="Unassembled WGS sequence"/>
</dbReference>
<keyword evidence="3 4" id="KW-0378">Hydrolase</keyword>
<dbReference type="PANTHER" id="PTHR43768">
    <property type="entry name" value="TREHALOSE 6-PHOSPHATE PHOSPHATASE"/>
    <property type="match status" value="1"/>
</dbReference>
<gene>
    <name evidence="5" type="ORF">UT63_C0078G0009</name>
</gene>
<name>A0A0G0PST9_9BACT</name>
<dbReference type="InterPro" id="IPR003337">
    <property type="entry name" value="Trehalose_PPase"/>
</dbReference>
<evidence type="ECO:0000313" key="5">
    <source>
        <dbReference type="EMBL" id="KKR31229.1"/>
    </source>
</evidence>
<evidence type="ECO:0000256" key="4">
    <source>
        <dbReference type="RuleBase" id="RU361117"/>
    </source>
</evidence>
<comment type="caution">
    <text evidence="5">The sequence shown here is derived from an EMBL/GenBank/DDBJ whole genome shotgun (WGS) entry which is preliminary data.</text>
</comment>
<dbReference type="InterPro" id="IPR023214">
    <property type="entry name" value="HAD_sf"/>
</dbReference>
<protein>
    <recommendedName>
        <fullName evidence="4">Trehalose 6-phosphate phosphatase</fullName>
        <ecNumber evidence="4">3.1.3.12</ecNumber>
    </recommendedName>
</protein>
<dbReference type="Gene3D" id="3.30.70.1020">
    <property type="entry name" value="Trehalose-6-phosphate phosphatase related protein, domain 2"/>
    <property type="match status" value="1"/>
</dbReference>
<dbReference type="PANTHER" id="PTHR43768:SF3">
    <property type="entry name" value="TREHALOSE 6-PHOSPHATE PHOSPHATASE"/>
    <property type="match status" value="1"/>
</dbReference>
<dbReference type="NCBIfam" id="TIGR00685">
    <property type="entry name" value="T6PP"/>
    <property type="match status" value="1"/>
</dbReference>
<dbReference type="Pfam" id="PF02358">
    <property type="entry name" value="Trehalose_PPase"/>
    <property type="match status" value="1"/>
</dbReference>